<feature type="compositionally biased region" description="Polar residues" evidence="18">
    <location>
        <begin position="407"/>
        <end position="416"/>
    </location>
</feature>
<dbReference type="SMART" id="SM00382">
    <property type="entry name" value="AAA"/>
    <property type="match status" value="1"/>
</dbReference>
<evidence type="ECO:0000256" key="10">
    <source>
        <dbReference type="ARBA" id="ARBA00023125"/>
    </source>
</evidence>
<dbReference type="CDD" id="cd00009">
    <property type="entry name" value="AAA"/>
    <property type="match status" value="1"/>
</dbReference>
<keyword evidence="9" id="KW-0805">Transcription regulation</keyword>
<evidence type="ECO:0000256" key="17">
    <source>
        <dbReference type="PROSITE-ProRule" id="PRU00169"/>
    </source>
</evidence>
<keyword evidence="11" id="KW-0010">Activator</keyword>
<proteinExistence type="predicted"/>
<dbReference type="InterPro" id="IPR002078">
    <property type="entry name" value="Sigma_54_int"/>
</dbReference>
<evidence type="ECO:0000259" key="20">
    <source>
        <dbReference type="PROSITE" id="PS50110"/>
    </source>
</evidence>
<evidence type="ECO:0000256" key="18">
    <source>
        <dbReference type="SAM" id="MobiDB-lite"/>
    </source>
</evidence>
<dbReference type="Proteomes" id="UP001560685">
    <property type="component" value="Unassembled WGS sequence"/>
</dbReference>
<keyword evidence="10" id="KW-0238">DNA-binding</keyword>
<dbReference type="Pfam" id="PF02954">
    <property type="entry name" value="HTH_8"/>
    <property type="match status" value="1"/>
</dbReference>
<dbReference type="InterPro" id="IPR003593">
    <property type="entry name" value="AAA+_ATPase"/>
</dbReference>
<comment type="function">
    <text evidence="16">Member of the two-component regulatory system NtrB/NtrC, which controls expression of the nitrogen-regulated (ntr) genes in response to nitrogen limitation. Phosphorylated NtrC binds directly to DNA and stimulates the formation of open promoter-sigma54-RNA polymerase complexes.</text>
</comment>
<dbReference type="InterPro" id="IPR001789">
    <property type="entry name" value="Sig_transdc_resp-reg_receiver"/>
</dbReference>
<gene>
    <name evidence="21" type="ORF">ABFZ84_12690</name>
</gene>
<evidence type="ECO:0000256" key="11">
    <source>
        <dbReference type="ARBA" id="ARBA00023159"/>
    </source>
</evidence>
<keyword evidence="22" id="KW-1185">Reference proteome</keyword>
<feature type="domain" description="Sigma-54 factor interaction" evidence="19">
    <location>
        <begin position="146"/>
        <end position="375"/>
    </location>
</feature>
<dbReference type="InterPro" id="IPR002197">
    <property type="entry name" value="HTH_Fis"/>
</dbReference>
<dbReference type="InterPro" id="IPR025662">
    <property type="entry name" value="Sigma_54_int_dom_ATP-bd_1"/>
</dbReference>
<evidence type="ECO:0000313" key="22">
    <source>
        <dbReference type="Proteomes" id="UP001560685"/>
    </source>
</evidence>
<keyword evidence="3" id="KW-0963">Cytoplasm</keyword>
<evidence type="ECO:0000256" key="6">
    <source>
        <dbReference type="ARBA" id="ARBA00022741"/>
    </source>
</evidence>
<evidence type="ECO:0000256" key="4">
    <source>
        <dbReference type="ARBA" id="ARBA00022491"/>
    </source>
</evidence>
<comment type="subcellular location">
    <subcellularLocation>
        <location evidence="1">Cytoplasm</location>
    </subcellularLocation>
</comment>
<dbReference type="SMART" id="SM00448">
    <property type="entry name" value="REC"/>
    <property type="match status" value="1"/>
</dbReference>
<dbReference type="InterPro" id="IPR058031">
    <property type="entry name" value="AAA_lid_NorR"/>
</dbReference>
<name>A0ABV3Z6F8_9PROT</name>
<keyword evidence="13" id="KW-0535">Nitrogen fixation</keyword>
<evidence type="ECO:0000256" key="15">
    <source>
        <dbReference type="ARBA" id="ARBA00031910"/>
    </source>
</evidence>
<evidence type="ECO:0000256" key="5">
    <source>
        <dbReference type="ARBA" id="ARBA00022553"/>
    </source>
</evidence>
<evidence type="ECO:0000256" key="3">
    <source>
        <dbReference type="ARBA" id="ARBA00022490"/>
    </source>
</evidence>
<dbReference type="PANTHER" id="PTHR32071:SF95">
    <property type="entry name" value="DNA-BINDING TRANSCRIPTIONAL REGULATOR NTRC"/>
    <property type="match status" value="1"/>
</dbReference>
<feature type="modified residue" description="4-aspartylphosphate" evidence="17">
    <location>
        <position position="56"/>
    </location>
</feature>
<dbReference type="SUPFAM" id="SSF52540">
    <property type="entry name" value="P-loop containing nucleoside triphosphate hydrolases"/>
    <property type="match status" value="1"/>
</dbReference>
<dbReference type="Gene3D" id="1.10.10.60">
    <property type="entry name" value="Homeodomain-like"/>
    <property type="match status" value="1"/>
</dbReference>
<keyword evidence="12" id="KW-0804">Transcription</keyword>
<evidence type="ECO:0000259" key="19">
    <source>
        <dbReference type="PROSITE" id="PS50045"/>
    </source>
</evidence>
<feature type="domain" description="Response regulatory" evidence="20">
    <location>
        <begin position="4"/>
        <end position="121"/>
    </location>
</feature>
<dbReference type="PROSITE" id="PS50110">
    <property type="entry name" value="RESPONSE_REGULATORY"/>
    <property type="match status" value="1"/>
</dbReference>
<comment type="caution">
    <text evidence="21">The sequence shown here is derived from an EMBL/GenBank/DDBJ whole genome shotgun (WGS) entry which is preliminary data.</text>
</comment>
<accession>A0ABV3Z6F8</accession>
<dbReference type="PROSITE" id="PS00675">
    <property type="entry name" value="SIGMA54_INTERACT_1"/>
    <property type="match status" value="1"/>
</dbReference>
<dbReference type="SUPFAM" id="SSF52172">
    <property type="entry name" value="CheY-like"/>
    <property type="match status" value="1"/>
</dbReference>
<dbReference type="PROSITE" id="PS50045">
    <property type="entry name" value="SIGMA54_INTERACT_4"/>
    <property type="match status" value="1"/>
</dbReference>
<protein>
    <recommendedName>
        <fullName evidence="2">DNA-binding transcriptional regulator NtrC</fullName>
    </recommendedName>
    <alternativeName>
        <fullName evidence="14">Nitrogen regulation protein NR(I)</fullName>
    </alternativeName>
    <alternativeName>
        <fullName evidence="15">Nitrogen regulator I</fullName>
    </alternativeName>
</protein>
<evidence type="ECO:0000256" key="1">
    <source>
        <dbReference type="ARBA" id="ARBA00004496"/>
    </source>
</evidence>
<evidence type="ECO:0000256" key="8">
    <source>
        <dbReference type="ARBA" id="ARBA00023012"/>
    </source>
</evidence>
<evidence type="ECO:0000256" key="2">
    <source>
        <dbReference type="ARBA" id="ARBA00019059"/>
    </source>
</evidence>
<keyword evidence="4" id="KW-0678">Repressor</keyword>
<sequence length="493" mass="54457">MVKTVLIVDDDPTQRRLMRAVCEKAGYPVLESADGESALSLLQSQQGQDIALIMLDLRMPGLGGMETLKRAKSFREELPVIVLTAQGGIDTVVEAMQSGAADFFVKPASPERVIVSIKNALNLTTLQGEVSRLKRKREGAMGFEDLIGESGALRHVTRLGERAAVSNIPILITGESGTGKEMIARAIQGSSDRAGRPFITVNCGAIPENLVESILFGHEKGSFTGANAKHIGKFQEANGGTIFLDEVGELPADMQVKLLRVLQEGEVDAIGSKRPTKVDVRVISATNRELGEEVKNGRFREDLFYRLNVFPIEIPSLRDRREDIPALIEHFIHRYNAEERRDVRGVRNEVLEVLCEYNWQGNVRQLENTIFRAVVLAENPYLSAEDFPQMADEFKAAGIEAGPPLLSNDSDSSTEQPPKLSNLISPTETNDAVAIFDRAGHLRSLQEIEKDLIALAIDTYEGKMSEVARRLGMGRSTLYRKLREHDLEVKRAS</sequence>
<evidence type="ECO:0000313" key="21">
    <source>
        <dbReference type="EMBL" id="MEX6634405.1"/>
    </source>
</evidence>
<keyword evidence="6" id="KW-0547">Nucleotide-binding</keyword>
<dbReference type="Pfam" id="PF00158">
    <property type="entry name" value="Sigma54_activat"/>
    <property type="match status" value="1"/>
</dbReference>
<dbReference type="PRINTS" id="PR01590">
    <property type="entry name" value="HTHFIS"/>
</dbReference>
<dbReference type="PROSITE" id="PS00676">
    <property type="entry name" value="SIGMA54_INTERACT_2"/>
    <property type="match status" value="1"/>
</dbReference>
<evidence type="ECO:0000256" key="14">
    <source>
        <dbReference type="ARBA" id="ARBA00029881"/>
    </source>
</evidence>
<dbReference type="PANTHER" id="PTHR32071">
    <property type="entry name" value="TRANSCRIPTIONAL REGULATORY PROTEIN"/>
    <property type="match status" value="1"/>
</dbReference>
<dbReference type="InterPro" id="IPR011006">
    <property type="entry name" value="CheY-like_superfamily"/>
</dbReference>
<dbReference type="SUPFAM" id="SSF46689">
    <property type="entry name" value="Homeodomain-like"/>
    <property type="match status" value="1"/>
</dbReference>
<evidence type="ECO:0000256" key="9">
    <source>
        <dbReference type="ARBA" id="ARBA00023015"/>
    </source>
</evidence>
<dbReference type="RefSeq" id="WP_369314390.1">
    <property type="nucleotide sequence ID" value="NZ_JBEHZE010000001.1"/>
</dbReference>
<dbReference type="Gene3D" id="3.40.50.2300">
    <property type="match status" value="1"/>
</dbReference>
<keyword evidence="8" id="KW-0902">Two-component regulatory system</keyword>
<evidence type="ECO:0000256" key="12">
    <source>
        <dbReference type="ARBA" id="ARBA00023163"/>
    </source>
</evidence>
<evidence type="ECO:0000256" key="13">
    <source>
        <dbReference type="ARBA" id="ARBA00023231"/>
    </source>
</evidence>
<dbReference type="InterPro" id="IPR027417">
    <property type="entry name" value="P-loop_NTPase"/>
</dbReference>
<dbReference type="EMBL" id="JBEHZE010000001">
    <property type="protein sequence ID" value="MEX6634405.1"/>
    <property type="molecule type" value="Genomic_DNA"/>
</dbReference>
<dbReference type="Gene3D" id="1.10.8.60">
    <property type="match status" value="1"/>
</dbReference>
<dbReference type="InterPro" id="IPR025943">
    <property type="entry name" value="Sigma_54_int_dom_ATP-bd_2"/>
</dbReference>
<keyword evidence="7" id="KW-0067">ATP-binding</keyword>
<feature type="region of interest" description="Disordered" evidence="18">
    <location>
        <begin position="402"/>
        <end position="424"/>
    </location>
</feature>
<dbReference type="Pfam" id="PF25601">
    <property type="entry name" value="AAA_lid_14"/>
    <property type="match status" value="1"/>
</dbReference>
<evidence type="ECO:0000256" key="7">
    <source>
        <dbReference type="ARBA" id="ARBA00022840"/>
    </source>
</evidence>
<reference evidence="21 22" key="1">
    <citation type="submission" date="2024-05" db="EMBL/GenBank/DDBJ databases">
        <title>Three bacterial strains, DH-69, EH-24, and ECK-19 isolated from coastal sediments.</title>
        <authorList>
            <person name="Ye Y.-Q."/>
            <person name="Du Z.-J."/>
        </authorList>
    </citation>
    <scope>NUCLEOTIDE SEQUENCE [LARGE SCALE GENOMIC DNA]</scope>
    <source>
        <strain evidence="21 22">ECK-19</strain>
    </source>
</reference>
<dbReference type="Gene3D" id="3.40.50.300">
    <property type="entry name" value="P-loop containing nucleotide triphosphate hydrolases"/>
    <property type="match status" value="1"/>
</dbReference>
<dbReference type="Pfam" id="PF00072">
    <property type="entry name" value="Response_reg"/>
    <property type="match status" value="1"/>
</dbReference>
<keyword evidence="5 17" id="KW-0597">Phosphoprotein</keyword>
<evidence type="ECO:0000256" key="16">
    <source>
        <dbReference type="ARBA" id="ARBA00043886"/>
    </source>
</evidence>
<organism evidence="21 22">
    <name type="scientific">Hyphococcus lacteus</name>
    <dbReference type="NCBI Taxonomy" id="3143536"/>
    <lineage>
        <taxon>Bacteria</taxon>
        <taxon>Pseudomonadati</taxon>
        <taxon>Pseudomonadota</taxon>
        <taxon>Alphaproteobacteria</taxon>
        <taxon>Parvularculales</taxon>
        <taxon>Parvularculaceae</taxon>
        <taxon>Hyphococcus</taxon>
    </lineage>
</organism>
<dbReference type="InterPro" id="IPR009057">
    <property type="entry name" value="Homeodomain-like_sf"/>
</dbReference>